<evidence type="ECO:0000256" key="2">
    <source>
        <dbReference type="ARBA" id="ARBA00023002"/>
    </source>
</evidence>
<comment type="caution">
    <text evidence="4">The sequence shown here is derived from an EMBL/GenBank/DDBJ whole genome shotgun (WGS) entry which is preliminary data.</text>
</comment>
<dbReference type="Proteomes" id="UP001281410">
    <property type="component" value="Unassembled WGS sequence"/>
</dbReference>
<gene>
    <name evidence="4" type="ORF">Dsin_006930</name>
</gene>
<dbReference type="InterPro" id="IPR036188">
    <property type="entry name" value="FAD/NAD-bd_sf"/>
</dbReference>
<dbReference type="InterPro" id="IPR003953">
    <property type="entry name" value="FAD-dep_OxRdtase_2_FAD-bd"/>
</dbReference>
<dbReference type="PANTHER" id="PTHR46313:SF3">
    <property type="entry name" value="PROLYCOPENE ISOMERASE, CHLOROPLASTIC"/>
    <property type="match status" value="1"/>
</dbReference>
<dbReference type="SUPFAM" id="SSF51905">
    <property type="entry name" value="FAD/NAD(P)-binding domain"/>
    <property type="match status" value="1"/>
</dbReference>
<sequence>MALMKLYLFKKKKLPQTQDPEAKTRAFSPLNISKPLLLNDYKLSNIELGLNTVSQGNGGVGRKKSYWDAIVIGSGIGGLVAATQLAVKGTRVLALEKYVITRMMGILLMLGLL</sequence>
<dbReference type="PANTHER" id="PTHR46313">
    <property type="match status" value="1"/>
</dbReference>
<feature type="domain" description="FAD-dependent oxidoreductase 2 FAD-binding" evidence="3">
    <location>
        <begin position="68"/>
        <end position="97"/>
    </location>
</feature>
<accession>A0AAE0AZ56</accession>
<dbReference type="AlphaFoldDB" id="A0AAE0AZ56"/>
<dbReference type="GO" id="GO:0016116">
    <property type="term" value="P:carotenoid metabolic process"/>
    <property type="evidence" value="ECO:0007669"/>
    <property type="project" value="InterPro"/>
</dbReference>
<name>A0AAE0AZ56_9ROSI</name>
<evidence type="ECO:0000256" key="1">
    <source>
        <dbReference type="ARBA" id="ARBA00022630"/>
    </source>
</evidence>
<evidence type="ECO:0000259" key="3">
    <source>
        <dbReference type="Pfam" id="PF00890"/>
    </source>
</evidence>
<keyword evidence="1" id="KW-0285">Flavoprotein</keyword>
<dbReference type="Gene3D" id="3.50.50.60">
    <property type="entry name" value="FAD/NAD(P)-binding domain"/>
    <property type="match status" value="1"/>
</dbReference>
<proteinExistence type="predicted"/>
<dbReference type="GO" id="GO:0016491">
    <property type="term" value="F:oxidoreductase activity"/>
    <property type="evidence" value="ECO:0007669"/>
    <property type="project" value="UniProtKB-KW"/>
</dbReference>
<reference evidence="4" key="1">
    <citation type="journal article" date="2023" name="Plant J.">
        <title>Genome sequences and population genomics provide insights into the demographic history, inbreeding, and mutation load of two 'living fossil' tree species of Dipteronia.</title>
        <authorList>
            <person name="Feng Y."/>
            <person name="Comes H.P."/>
            <person name="Chen J."/>
            <person name="Zhu S."/>
            <person name="Lu R."/>
            <person name="Zhang X."/>
            <person name="Li P."/>
            <person name="Qiu J."/>
            <person name="Olsen K.M."/>
            <person name="Qiu Y."/>
        </authorList>
    </citation>
    <scope>NUCLEOTIDE SEQUENCE</scope>
    <source>
        <strain evidence="4">NBL</strain>
    </source>
</reference>
<keyword evidence="2" id="KW-0560">Oxidoreductase</keyword>
<dbReference type="Pfam" id="PF00890">
    <property type="entry name" value="FAD_binding_2"/>
    <property type="match status" value="1"/>
</dbReference>
<organism evidence="4 5">
    <name type="scientific">Dipteronia sinensis</name>
    <dbReference type="NCBI Taxonomy" id="43782"/>
    <lineage>
        <taxon>Eukaryota</taxon>
        <taxon>Viridiplantae</taxon>
        <taxon>Streptophyta</taxon>
        <taxon>Embryophyta</taxon>
        <taxon>Tracheophyta</taxon>
        <taxon>Spermatophyta</taxon>
        <taxon>Magnoliopsida</taxon>
        <taxon>eudicotyledons</taxon>
        <taxon>Gunneridae</taxon>
        <taxon>Pentapetalae</taxon>
        <taxon>rosids</taxon>
        <taxon>malvids</taxon>
        <taxon>Sapindales</taxon>
        <taxon>Sapindaceae</taxon>
        <taxon>Hippocastanoideae</taxon>
        <taxon>Acereae</taxon>
        <taxon>Dipteronia</taxon>
    </lineage>
</organism>
<dbReference type="InterPro" id="IPR045892">
    <property type="entry name" value="CrtISO-like"/>
</dbReference>
<dbReference type="EMBL" id="JANJYJ010000002">
    <property type="protein sequence ID" value="KAK3227068.1"/>
    <property type="molecule type" value="Genomic_DNA"/>
</dbReference>
<evidence type="ECO:0000313" key="4">
    <source>
        <dbReference type="EMBL" id="KAK3227068.1"/>
    </source>
</evidence>
<keyword evidence="5" id="KW-1185">Reference proteome</keyword>
<evidence type="ECO:0000313" key="5">
    <source>
        <dbReference type="Proteomes" id="UP001281410"/>
    </source>
</evidence>
<protein>
    <recommendedName>
        <fullName evidence="3">FAD-dependent oxidoreductase 2 FAD-binding domain-containing protein</fullName>
    </recommendedName>
</protein>